<evidence type="ECO:0000256" key="3">
    <source>
        <dbReference type="ARBA" id="ARBA00023136"/>
    </source>
</evidence>
<feature type="transmembrane region" description="Helical" evidence="4">
    <location>
        <begin position="74"/>
        <end position="92"/>
    </location>
</feature>
<evidence type="ECO:0000256" key="2">
    <source>
        <dbReference type="ARBA" id="ARBA00022989"/>
    </source>
</evidence>
<keyword evidence="2 4" id="KW-1133">Transmembrane helix</keyword>
<evidence type="ECO:0000313" key="7">
    <source>
        <dbReference type="Proteomes" id="UP001378188"/>
    </source>
</evidence>
<feature type="transmembrane region" description="Helical" evidence="4">
    <location>
        <begin position="135"/>
        <end position="156"/>
    </location>
</feature>
<evidence type="ECO:0000256" key="1">
    <source>
        <dbReference type="ARBA" id="ARBA00022692"/>
    </source>
</evidence>
<dbReference type="SUPFAM" id="SSF103473">
    <property type="entry name" value="MFS general substrate transporter"/>
    <property type="match status" value="1"/>
</dbReference>
<dbReference type="AlphaFoldDB" id="A0AAW9RIN9"/>
<accession>A0AAW9RIN9</accession>
<feature type="transmembrane region" description="Helical" evidence="4">
    <location>
        <begin position="359"/>
        <end position="380"/>
    </location>
</feature>
<dbReference type="GO" id="GO:0005886">
    <property type="term" value="C:plasma membrane"/>
    <property type="evidence" value="ECO:0007669"/>
    <property type="project" value="TreeGrafter"/>
</dbReference>
<reference evidence="6 7" key="1">
    <citation type="submission" date="2024-02" db="EMBL/GenBank/DDBJ databases">
        <title>Genome analysis and characterization of Microbaculum marinisediminis sp. nov., isolated from marine sediment.</title>
        <authorList>
            <person name="Du Z.-J."/>
            <person name="Ye Y.-Q."/>
            <person name="Zhang Z.-R."/>
            <person name="Yuan S.-M."/>
            <person name="Zhang X.-Y."/>
        </authorList>
    </citation>
    <scope>NUCLEOTIDE SEQUENCE [LARGE SCALE GENOMIC DNA]</scope>
    <source>
        <strain evidence="6 7">SDUM1044001</strain>
    </source>
</reference>
<dbReference type="PROSITE" id="PS50850">
    <property type="entry name" value="MFS"/>
    <property type="match status" value="1"/>
</dbReference>
<protein>
    <submittedName>
        <fullName evidence="6">MFS transporter</fullName>
    </submittedName>
</protein>
<dbReference type="Proteomes" id="UP001378188">
    <property type="component" value="Unassembled WGS sequence"/>
</dbReference>
<dbReference type="PANTHER" id="PTHR23521">
    <property type="entry name" value="TRANSPORTER MFS SUPERFAMILY"/>
    <property type="match status" value="1"/>
</dbReference>
<dbReference type="InterPro" id="IPR036259">
    <property type="entry name" value="MFS_trans_sf"/>
</dbReference>
<feature type="transmembrane region" description="Helical" evidence="4">
    <location>
        <begin position="45"/>
        <end position="67"/>
    </location>
</feature>
<comment type="caution">
    <text evidence="6">The sequence shown here is derived from an EMBL/GenBank/DDBJ whole genome shotgun (WGS) entry which is preliminary data.</text>
</comment>
<proteinExistence type="predicted"/>
<keyword evidence="3 4" id="KW-0472">Membrane</keyword>
<dbReference type="PANTHER" id="PTHR23521:SF3">
    <property type="entry name" value="MFS TRANSPORTER"/>
    <property type="match status" value="1"/>
</dbReference>
<evidence type="ECO:0000256" key="4">
    <source>
        <dbReference type="SAM" id="Phobius"/>
    </source>
</evidence>
<keyword evidence="7" id="KW-1185">Reference proteome</keyword>
<feature type="transmembrane region" description="Helical" evidence="4">
    <location>
        <begin position="162"/>
        <end position="180"/>
    </location>
</feature>
<feature type="transmembrane region" description="Helical" evidence="4">
    <location>
        <begin position="268"/>
        <end position="287"/>
    </location>
</feature>
<feature type="transmembrane region" description="Helical" evidence="4">
    <location>
        <begin position="200"/>
        <end position="228"/>
    </location>
</feature>
<evidence type="ECO:0000313" key="6">
    <source>
        <dbReference type="EMBL" id="MEJ8571795.1"/>
    </source>
</evidence>
<dbReference type="RefSeq" id="WP_340329482.1">
    <property type="nucleotide sequence ID" value="NZ_JAZHOF010000003.1"/>
</dbReference>
<feature type="domain" description="Major facilitator superfamily (MFS) profile" evidence="5">
    <location>
        <begin position="9"/>
        <end position="383"/>
    </location>
</feature>
<feature type="transmembrane region" description="Helical" evidence="4">
    <location>
        <begin position="98"/>
        <end position="123"/>
    </location>
</feature>
<dbReference type="InterPro" id="IPR020846">
    <property type="entry name" value="MFS_dom"/>
</dbReference>
<evidence type="ECO:0000259" key="5">
    <source>
        <dbReference type="PROSITE" id="PS50850"/>
    </source>
</evidence>
<feature type="transmembrane region" description="Helical" evidence="4">
    <location>
        <begin position="12"/>
        <end position="33"/>
    </location>
</feature>
<feature type="transmembrane region" description="Helical" evidence="4">
    <location>
        <begin position="240"/>
        <end position="261"/>
    </location>
</feature>
<dbReference type="InterPro" id="IPR047200">
    <property type="entry name" value="MFS_YcaD-like"/>
</dbReference>
<dbReference type="Gene3D" id="1.20.1250.20">
    <property type="entry name" value="MFS general substrate transporter like domains"/>
    <property type="match status" value="2"/>
</dbReference>
<gene>
    <name evidence="6" type="ORF">V3328_09945</name>
</gene>
<sequence>MLPRRGLPIAELAAVMAVIGAFGLSVGYTYPAVALNLEARGVSTVVIGTQAAVQGLGVLICAFMLPWLTATIGAWRLAAVALLGTAAVIAALGMTENLYVWAILRFLLGFGANALFVICEVWINVLAPNAQRGRIVGAYTTVISGMFALGPLLVPLVGFEGAYSFGSVAVIYLLLGLPLWRLRHSSPPVEHVPVGELPRVMLAIPVLLLSVFTFAFFDGAAFSLWAVYGMDRGLTELTTATTLSLLVIGNVVLQYPIGWLADRMNRRLLLAILAGVAFAGAVALPVLPLTHPATYLFLFVWGALAFGVYTLAVTLIGQHLTGARLVAANSAFGVMWGIGALLGPWAAGAAMTGLGGVGLPLTIAAAYGVLTVAALAMPPIRTALASLEKMDLDG</sequence>
<dbReference type="EMBL" id="JAZHOF010000003">
    <property type="protein sequence ID" value="MEJ8571795.1"/>
    <property type="molecule type" value="Genomic_DNA"/>
</dbReference>
<dbReference type="CDD" id="cd17477">
    <property type="entry name" value="MFS_YcaD_like"/>
    <property type="match status" value="1"/>
</dbReference>
<dbReference type="GO" id="GO:0022857">
    <property type="term" value="F:transmembrane transporter activity"/>
    <property type="evidence" value="ECO:0007669"/>
    <property type="project" value="InterPro"/>
</dbReference>
<feature type="transmembrane region" description="Helical" evidence="4">
    <location>
        <begin position="325"/>
        <end position="347"/>
    </location>
</feature>
<dbReference type="InterPro" id="IPR011701">
    <property type="entry name" value="MFS"/>
</dbReference>
<dbReference type="Pfam" id="PF07690">
    <property type="entry name" value="MFS_1"/>
    <property type="match status" value="1"/>
</dbReference>
<keyword evidence="1 4" id="KW-0812">Transmembrane</keyword>
<organism evidence="6 7">
    <name type="scientific">Microbaculum marinum</name>
    <dbReference type="NCBI Taxonomy" id="1764581"/>
    <lineage>
        <taxon>Bacteria</taxon>
        <taxon>Pseudomonadati</taxon>
        <taxon>Pseudomonadota</taxon>
        <taxon>Alphaproteobacteria</taxon>
        <taxon>Hyphomicrobiales</taxon>
        <taxon>Tepidamorphaceae</taxon>
        <taxon>Microbaculum</taxon>
    </lineage>
</organism>
<name>A0AAW9RIN9_9HYPH</name>
<feature type="transmembrane region" description="Helical" evidence="4">
    <location>
        <begin position="293"/>
        <end position="313"/>
    </location>
</feature>